<dbReference type="EMBL" id="UINC01089845">
    <property type="protein sequence ID" value="SVC41264.1"/>
    <property type="molecule type" value="Genomic_DNA"/>
</dbReference>
<protein>
    <submittedName>
        <fullName evidence="1">Uncharacterized protein</fullName>
    </submittedName>
</protein>
<name>A0A382LWZ3_9ZZZZ</name>
<sequence length="34" mass="3801">HSKVRVEIAYCFIVKKLSTPIESIGSRSIVRIGL</sequence>
<feature type="non-terminal residue" evidence="1">
    <location>
        <position position="1"/>
    </location>
</feature>
<dbReference type="AlphaFoldDB" id="A0A382LWZ3"/>
<accession>A0A382LWZ3</accession>
<proteinExistence type="predicted"/>
<gene>
    <name evidence="1" type="ORF">METZ01_LOCUS294118</name>
</gene>
<reference evidence="1" key="1">
    <citation type="submission" date="2018-05" db="EMBL/GenBank/DDBJ databases">
        <authorList>
            <person name="Lanie J.A."/>
            <person name="Ng W.-L."/>
            <person name="Kazmierczak K.M."/>
            <person name="Andrzejewski T.M."/>
            <person name="Davidsen T.M."/>
            <person name="Wayne K.J."/>
            <person name="Tettelin H."/>
            <person name="Glass J.I."/>
            <person name="Rusch D."/>
            <person name="Podicherti R."/>
            <person name="Tsui H.-C.T."/>
            <person name="Winkler M.E."/>
        </authorList>
    </citation>
    <scope>NUCLEOTIDE SEQUENCE</scope>
</reference>
<evidence type="ECO:0000313" key="1">
    <source>
        <dbReference type="EMBL" id="SVC41264.1"/>
    </source>
</evidence>
<organism evidence="1">
    <name type="scientific">marine metagenome</name>
    <dbReference type="NCBI Taxonomy" id="408172"/>
    <lineage>
        <taxon>unclassified sequences</taxon>
        <taxon>metagenomes</taxon>
        <taxon>ecological metagenomes</taxon>
    </lineage>
</organism>